<accession>A0AC34GRQ8</accession>
<sequence length="299" mass="33673">MICLLLLFLFAFLNLTFATCPNGSTQSISDPTKCYTFVKEKTNWFAADQNCSAIGGSLVSLHDMFENMVVSGDAGSIFKDAATSDFWIGAIYNSLSPNKWSWIDKSPFDFNDWDKGQPQNTTDSVCASVIMNGAKWQSKNCFEEKPFVCLLQPKPSICVEGWTYFNYTNFCYKVIVKKTTWYDAEMACVSEKAHLVSIHSWQEILFATELAAPYSTNKCDWNAQTWIGMSTQDKNVHWEWTDGTPFDYIDWAPGEPNNPGLENCGQILSGIPCTGMTPAVLYNFFCNNLIDNFICKKAP</sequence>
<dbReference type="WBParaSite" id="ES5_v2.g7450.t1">
    <property type="protein sequence ID" value="ES5_v2.g7450.t1"/>
    <property type="gene ID" value="ES5_v2.g7450"/>
</dbReference>
<organism evidence="1 2">
    <name type="scientific">Panagrolaimus sp. ES5</name>
    <dbReference type="NCBI Taxonomy" id="591445"/>
    <lineage>
        <taxon>Eukaryota</taxon>
        <taxon>Metazoa</taxon>
        <taxon>Ecdysozoa</taxon>
        <taxon>Nematoda</taxon>
        <taxon>Chromadorea</taxon>
        <taxon>Rhabditida</taxon>
        <taxon>Tylenchina</taxon>
        <taxon>Panagrolaimomorpha</taxon>
        <taxon>Panagrolaimoidea</taxon>
        <taxon>Panagrolaimidae</taxon>
        <taxon>Panagrolaimus</taxon>
    </lineage>
</organism>
<proteinExistence type="predicted"/>
<name>A0AC34GRQ8_9BILA</name>
<evidence type="ECO:0000313" key="1">
    <source>
        <dbReference type="Proteomes" id="UP000887579"/>
    </source>
</evidence>
<evidence type="ECO:0000313" key="2">
    <source>
        <dbReference type="WBParaSite" id="ES5_v2.g7450.t1"/>
    </source>
</evidence>
<protein>
    <submittedName>
        <fullName evidence="2">C-type lectin domain-containing protein</fullName>
    </submittedName>
</protein>
<dbReference type="Proteomes" id="UP000887579">
    <property type="component" value="Unplaced"/>
</dbReference>
<reference evidence="2" key="1">
    <citation type="submission" date="2022-11" db="UniProtKB">
        <authorList>
            <consortium name="WormBaseParasite"/>
        </authorList>
    </citation>
    <scope>IDENTIFICATION</scope>
</reference>